<evidence type="ECO:0000256" key="1">
    <source>
        <dbReference type="SAM" id="MobiDB-lite"/>
    </source>
</evidence>
<feature type="region of interest" description="Disordered" evidence="1">
    <location>
        <begin position="95"/>
        <end position="170"/>
    </location>
</feature>
<reference evidence="2" key="1">
    <citation type="submission" date="2023-03" db="EMBL/GenBank/DDBJ databases">
        <title>Massive genome expansion in bonnet fungi (Mycena s.s.) driven by repeated elements and novel gene families across ecological guilds.</title>
        <authorList>
            <consortium name="Lawrence Berkeley National Laboratory"/>
            <person name="Harder C.B."/>
            <person name="Miyauchi S."/>
            <person name="Viragh M."/>
            <person name="Kuo A."/>
            <person name="Thoen E."/>
            <person name="Andreopoulos B."/>
            <person name="Lu D."/>
            <person name="Skrede I."/>
            <person name="Drula E."/>
            <person name="Henrissat B."/>
            <person name="Morin E."/>
            <person name="Kohler A."/>
            <person name="Barry K."/>
            <person name="LaButti K."/>
            <person name="Morin E."/>
            <person name="Salamov A."/>
            <person name="Lipzen A."/>
            <person name="Mereny Z."/>
            <person name="Hegedus B."/>
            <person name="Baldrian P."/>
            <person name="Stursova M."/>
            <person name="Weitz H."/>
            <person name="Taylor A."/>
            <person name="Grigoriev I.V."/>
            <person name="Nagy L.G."/>
            <person name="Martin F."/>
            <person name="Kauserud H."/>
        </authorList>
    </citation>
    <scope>NUCLEOTIDE SEQUENCE</scope>
    <source>
        <strain evidence="2">CBHHK182m</strain>
    </source>
</reference>
<feature type="compositionally biased region" description="Low complexity" evidence="1">
    <location>
        <begin position="348"/>
        <end position="358"/>
    </location>
</feature>
<sequence length="378" mass="41639">MTVLADRRCSRTSIGIRKREDDDADVGPVYSPPYAICCIAFAARGTRSIGVIRRGRHHPSCAHPRAGARCPPAAQSDHLNIIKGVLPLHLRASLDNVSSTPPTRRTAQKMRVDIERHRHRPPPPPAPSTADEARATTSTPHTAPSEDARLARASGHDMHPRISPSTTTQRIRVMMTSPACHSFLPKSKKKPQVIIMFEEEEQEQDEEEEGRKNAPKRRMMRLQQRAETLVVERVAVGRDEERLADGDGEEACACASSKVRAPESKKGSASKICPCVGLVRTIASPARTQSTRTQVENSWHKHSQIQQSGMPPRTARPKEEKIKAGRQAGQKICICAAASEQLHHRTAAAAAAQRQTTAAREKEMRCKGERNPSARVPE</sequence>
<feature type="compositionally biased region" description="Basic and acidic residues" evidence="1">
    <location>
        <begin position="144"/>
        <end position="160"/>
    </location>
</feature>
<feature type="region of interest" description="Disordered" evidence="1">
    <location>
        <begin position="348"/>
        <end position="378"/>
    </location>
</feature>
<gene>
    <name evidence="2" type="ORF">B0H16DRAFT_1691471</name>
</gene>
<evidence type="ECO:0000313" key="2">
    <source>
        <dbReference type="EMBL" id="KAJ7750849.1"/>
    </source>
</evidence>
<keyword evidence="3" id="KW-1185">Reference proteome</keyword>
<feature type="compositionally biased region" description="Basic and acidic residues" evidence="1">
    <location>
        <begin position="359"/>
        <end position="378"/>
    </location>
</feature>
<feature type="region of interest" description="Disordered" evidence="1">
    <location>
        <begin position="287"/>
        <end position="320"/>
    </location>
</feature>
<organism evidence="2 3">
    <name type="scientific">Mycena metata</name>
    <dbReference type="NCBI Taxonomy" id="1033252"/>
    <lineage>
        <taxon>Eukaryota</taxon>
        <taxon>Fungi</taxon>
        <taxon>Dikarya</taxon>
        <taxon>Basidiomycota</taxon>
        <taxon>Agaricomycotina</taxon>
        <taxon>Agaricomycetes</taxon>
        <taxon>Agaricomycetidae</taxon>
        <taxon>Agaricales</taxon>
        <taxon>Marasmiineae</taxon>
        <taxon>Mycenaceae</taxon>
        <taxon>Mycena</taxon>
    </lineage>
</organism>
<feature type="compositionally biased region" description="Polar residues" evidence="1">
    <location>
        <begin position="95"/>
        <end position="105"/>
    </location>
</feature>
<protein>
    <submittedName>
        <fullName evidence="2">Uncharacterized protein</fullName>
    </submittedName>
</protein>
<dbReference type="Proteomes" id="UP001215598">
    <property type="component" value="Unassembled WGS sequence"/>
</dbReference>
<name>A0AAD7N906_9AGAR</name>
<proteinExistence type="predicted"/>
<dbReference type="EMBL" id="JARKIB010000064">
    <property type="protein sequence ID" value="KAJ7750849.1"/>
    <property type="molecule type" value="Genomic_DNA"/>
</dbReference>
<accession>A0AAD7N906</accession>
<feature type="compositionally biased region" description="Polar residues" evidence="1">
    <location>
        <begin position="287"/>
        <end position="297"/>
    </location>
</feature>
<dbReference type="AlphaFoldDB" id="A0AAD7N906"/>
<evidence type="ECO:0000313" key="3">
    <source>
        <dbReference type="Proteomes" id="UP001215598"/>
    </source>
</evidence>
<comment type="caution">
    <text evidence="2">The sequence shown here is derived from an EMBL/GenBank/DDBJ whole genome shotgun (WGS) entry which is preliminary data.</text>
</comment>